<name>A0A9D5H0F8_PEA</name>
<reference evidence="2 3" key="1">
    <citation type="journal article" date="2022" name="Nat. Genet.">
        <title>Improved pea reference genome and pan-genome highlight genomic features and evolutionary characteristics.</title>
        <authorList>
            <person name="Yang T."/>
            <person name="Liu R."/>
            <person name="Luo Y."/>
            <person name="Hu S."/>
            <person name="Wang D."/>
            <person name="Wang C."/>
            <person name="Pandey M.K."/>
            <person name="Ge S."/>
            <person name="Xu Q."/>
            <person name="Li N."/>
            <person name="Li G."/>
            <person name="Huang Y."/>
            <person name="Saxena R.K."/>
            <person name="Ji Y."/>
            <person name="Li M."/>
            <person name="Yan X."/>
            <person name="He Y."/>
            <person name="Liu Y."/>
            <person name="Wang X."/>
            <person name="Xiang C."/>
            <person name="Varshney R.K."/>
            <person name="Ding H."/>
            <person name="Gao S."/>
            <person name="Zong X."/>
        </authorList>
    </citation>
    <scope>NUCLEOTIDE SEQUENCE [LARGE SCALE GENOMIC DNA]</scope>
    <source>
        <strain evidence="2 3">cv. Zhongwan 6</strain>
    </source>
</reference>
<keyword evidence="3" id="KW-1185">Reference proteome</keyword>
<comment type="caution">
    <text evidence="2">The sequence shown here is derived from an EMBL/GenBank/DDBJ whole genome shotgun (WGS) entry which is preliminary data.</text>
</comment>
<dbReference type="EMBL" id="JAMSHJ010000001">
    <property type="protein sequence ID" value="KAI5447484.1"/>
    <property type="molecule type" value="Genomic_DNA"/>
</dbReference>
<dbReference type="AlphaFoldDB" id="A0A9D5H0F8"/>
<sequence length="321" mass="36196">MVSDRDADKVYQYDMVMKCAIHIYVEHKGKGNAEGADVEEVNVGGNEDERGLGMDDCFDVIENQVEEKGERGRIKVVARKHKHTPKKVPIGVDNVGSCSGVDNEMVINYVSEELDSSDSDASDGEKEQKYPRVLNNSSATLKWVEKMVAARMTSSDGVKIRDIVSEIRSNFSVGITISGAWNFKQIAKALIEGDVVKQYNLLWRYSIELRKVNSRNTCKINLTRVGPTIQTRFISFYFCLDGLKKVFTTSCRPFIGVDGCHFKTKYGGTLLIAVGRDPNDQYYPIAFGVCETETKESWRWFLTLLLEDIGQEKRPVFISDQ</sequence>
<proteinExistence type="predicted"/>
<evidence type="ECO:0000313" key="2">
    <source>
        <dbReference type="EMBL" id="KAI5447484.1"/>
    </source>
</evidence>
<evidence type="ECO:0000313" key="3">
    <source>
        <dbReference type="Proteomes" id="UP001058974"/>
    </source>
</evidence>
<evidence type="ECO:0000259" key="1">
    <source>
        <dbReference type="Pfam" id="PF10551"/>
    </source>
</evidence>
<dbReference type="Gramene" id="Psat01G0507900-T1">
    <property type="protein sequence ID" value="KAI5447484.1"/>
    <property type="gene ID" value="KIW84_015079"/>
</dbReference>
<gene>
    <name evidence="2" type="ORF">KIW84_015079</name>
</gene>
<dbReference type="PANTHER" id="PTHR31973:SF195">
    <property type="entry name" value="MUDR FAMILY TRANSPOSASE"/>
    <property type="match status" value="1"/>
</dbReference>
<dbReference type="Proteomes" id="UP001058974">
    <property type="component" value="Chromosome 1"/>
</dbReference>
<protein>
    <recommendedName>
        <fullName evidence="1">MULE transposase domain-containing protein</fullName>
    </recommendedName>
</protein>
<accession>A0A9D5H0F8</accession>
<feature type="domain" description="MULE transposase" evidence="1">
    <location>
        <begin position="255"/>
        <end position="321"/>
    </location>
</feature>
<dbReference type="Pfam" id="PF10551">
    <property type="entry name" value="MULE"/>
    <property type="match status" value="1"/>
</dbReference>
<dbReference type="InterPro" id="IPR018289">
    <property type="entry name" value="MULE_transposase_dom"/>
</dbReference>
<organism evidence="2 3">
    <name type="scientific">Pisum sativum</name>
    <name type="common">Garden pea</name>
    <name type="synonym">Lathyrus oleraceus</name>
    <dbReference type="NCBI Taxonomy" id="3888"/>
    <lineage>
        <taxon>Eukaryota</taxon>
        <taxon>Viridiplantae</taxon>
        <taxon>Streptophyta</taxon>
        <taxon>Embryophyta</taxon>
        <taxon>Tracheophyta</taxon>
        <taxon>Spermatophyta</taxon>
        <taxon>Magnoliopsida</taxon>
        <taxon>eudicotyledons</taxon>
        <taxon>Gunneridae</taxon>
        <taxon>Pentapetalae</taxon>
        <taxon>rosids</taxon>
        <taxon>fabids</taxon>
        <taxon>Fabales</taxon>
        <taxon>Fabaceae</taxon>
        <taxon>Papilionoideae</taxon>
        <taxon>50 kb inversion clade</taxon>
        <taxon>NPAAA clade</taxon>
        <taxon>Hologalegina</taxon>
        <taxon>IRL clade</taxon>
        <taxon>Fabeae</taxon>
        <taxon>Lathyrus</taxon>
    </lineage>
</organism>
<dbReference type="PANTHER" id="PTHR31973">
    <property type="entry name" value="POLYPROTEIN, PUTATIVE-RELATED"/>
    <property type="match status" value="1"/>
</dbReference>